<evidence type="ECO:0000313" key="5">
    <source>
        <dbReference type="EMBL" id="CDH45233.1"/>
    </source>
</evidence>
<dbReference type="InterPro" id="IPR002932">
    <property type="entry name" value="Glu_synthdom"/>
</dbReference>
<organism evidence="5 6">
    <name type="scientific">Candidatus Contendobacter odensis Run_B_J11</name>
    <dbReference type="NCBI Taxonomy" id="1400861"/>
    <lineage>
        <taxon>Bacteria</taxon>
        <taxon>Pseudomonadati</taxon>
        <taxon>Pseudomonadota</taxon>
        <taxon>Gammaproteobacteria</taxon>
        <taxon>Candidatus Competibacteraceae</taxon>
        <taxon>Candidatus Contendibacter</taxon>
    </lineage>
</organism>
<gene>
    <name evidence="5" type="ORF">BN874_220003</name>
</gene>
<dbReference type="PANTHER" id="PTHR43819">
    <property type="entry name" value="ARCHAEAL-TYPE GLUTAMATE SYNTHASE [NADPH]"/>
    <property type="match status" value="1"/>
</dbReference>
<dbReference type="InterPro" id="IPR013785">
    <property type="entry name" value="Aldolase_TIM"/>
</dbReference>
<comment type="caution">
    <text evidence="5">The sequence shown here is derived from an EMBL/GenBank/DDBJ whole genome shotgun (WGS) entry which is preliminary data.</text>
</comment>
<dbReference type="GO" id="GO:0006537">
    <property type="term" value="P:glutamate biosynthetic process"/>
    <property type="evidence" value="ECO:0007669"/>
    <property type="project" value="InterPro"/>
</dbReference>
<keyword evidence="3" id="KW-1133">Transmembrane helix</keyword>
<dbReference type="Proteomes" id="UP000019184">
    <property type="component" value="Unassembled WGS sequence"/>
</dbReference>
<dbReference type="Pfam" id="PF01645">
    <property type="entry name" value="Glu_synthase"/>
    <property type="match status" value="1"/>
</dbReference>
<feature type="transmembrane region" description="Helical" evidence="3">
    <location>
        <begin position="12"/>
        <end position="38"/>
    </location>
</feature>
<keyword evidence="6" id="KW-1185">Reference proteome</keyword>
<accession>A0A7U7GBE6</accession>
<evidence type="ECO:0000313" key="6">
    <source>
        <dbReference type="Proteomes" id="UP000019184"/>
    </source>
</evidence>
<reference evidence="5 6" key="1">
    <citation type="journal article" date="2014" name="ISME J.">
        <title>Candidatus Competibacter-lineage genomes retrieved from metagenomes reveal functional metabolic diversity.</title>
        <authorList>
            <person name="McIlroy S.J."/>
            <person name="Albertsen M."/>
            <person name="Andresen E.K."/>
            <person name="Saunders A.M."/>
            <person name="Kristiansen R."/>
            <person name="Stokholm-Bjerregaard M."/>
            <person name="Nielsen K.L."/>
            <person name="Nielsen P.H."/>
        </authorList>
    </citation>
    <scope>NUCLEOTIDE SEQUENCE [LARGE SCALE GENOMIC DNA]</scope>
    <source>
        <strain evidence="5 6">Run_B_J11</strain>
    </source>
</reference>
<evidence type="ECO:0000259" key="4">
    <source>
        <dbReference type="Pfam" id="PF01645"/>
    </source>
</evidence>
<dbReference type="GO" id="GO:0015930">
    <property type="term" value="F:glutamate synthase activity"/>
    <property type="evidence" value="ECO:0007669"/>
    <property type="project" value="InterPro"/>
</dbReference>
<keyword evidence="3" id="KW-0812">Transmembrane</keyword>
<dbReference type="PIRSF" id="PIRSF006429">
    <property type="entry name" value="GOGAT_lg_2"/>
    <property type="match status" value="1"/>
</dbReference>
<proteinExistence type="inferred from homology"/>
<name>A0A7U7GBE6_9GAMM</name>
<keyword evidence="3" id="KW-0472">Membrane</keyword>
<evidence type="ECO:0000256" key="3">
    <source>
        <dbReference type="SAM" id="Phobius"/>
    </source>
</evidence>
<protein>
    <submittedName>
        <fullName evidence="5">Ferredoxin-dependent glutamate synthase</fullName>
    </submittedName>
</protein>
<dbReference type="EMBL" id="CBTK010000135">
    <property type="protein sequence ID" value="CDH45233.1"/>
    <property type="molecule type" value="Genomic_DNA"/>
</dbReference>
<evidence type="ECO:0000256" key="2">
    <source>
        <dbReference type="PIRNR" id="PIRNR006429"/>
    </source>
</evidence>
<dbReference type="CDD" id="cd02808">
    <property type="entry name" value="GltS_FMN"/>
    <property type="match status" value="1"/>
</dbReference>
<dbReference type="SUPFAM" id="SSF51395">
    <property type="entry name" value="FMN-linked oxidoreductases"/>
    <property type="match status" value="1"/>
</dbReference>
<dbReference type="InterPro" id="IPR024188">
    <property type="entry name" value="GltB"/>
</dbReference>
<dbReference type="Gene3D" id="3.20.20.70">
    <property type="entry name" value="Aldolase class I"/>
    <property type="match status" value="1"/>
</dbReference>
<comment type="similarity">
    <text evidence="1 2">Belongs to the glutamate synthase family.</text>
</comment>
<feature type="domain" description="Glutamate synthase" evidence="4">
    <location>
        <begin position="142"/>
        <end position="467"/>
    </location>
</feature>
<evidence type="ECO:0000256" key="1">
    <source>
        <dbReference type="ARBA" id="ARBA00009716"/>
    </source>
</evidence>
<dbReference type="AlphaFoldDB" id="A0A7U7GBE6"/>
<dbReference type="PANTHER" id="PTHR43819:SF1">
    <property type="entry name" value="ARCHAEAL-TYPE GLUTAMATE SYNTHASE [NADPH]"/>
    <property type="match status" value="1"/>
</dbReference>
<sequence>MMTLDLPGFITTFLAVMAALFVFAVGVGVLLIAIFYLIDITQTQHAIRRNFPVIGRLRYRMEHLGVFFRQYFYAMDREEMPFNRAQRAWVYRAAKNLDNTQPFGSTRDLRPPGTLLFANATFPALETTTAKMPPPLVIGPECAQPYAAGSFFNISAMSYGAISKPAVLALSNGARLAGCWMNTGEGGLSPYHLAGGADLIFQIGTAKYGVCDGQGGLDEARLREVAANPQVKLFEIKLSQGAKPGKGGILPAAKVTPEIAAIRGIPVGQDSRSPNRHPEIADVAALLDFIHRVRTLTGKPTGFKLVIGDPRWLDDLCREVVRQGLARAPDFITVDSADGGTGAAPMSLLDYVGLPLQESLPLVVDKLVEYGLRERIRVIASGKLINPGEVAWALCVGADFVNSARGFLFALGCVQSMQCDKNTCPAGITTHNPRLQRGLDPEDKAERVRHYVENMRHEVEIIAHACGAATPRQLRREHCRIVVGPGRSVPLSELYRRDAVLVQDRNAA</sequence>